<evidence type="ECO:0000313" key="2">
    <source>
        <dbReference type="EMBL" id="CDW23364.1"/>
    </source>
</evidence>
<proteinExistence type="predicted"/>
<dbReference type="EMBL" id="HACA01006003">
    <property type="protein sequence ID" value="CDW23364.1"/>
    <property type="molecule type" value="Transcribed_RNA"/>
</dbReference>
<name>A0A0K2TBE4_LEPSM</name>
<keyword evidence="1" id="KW-1133">Transmembrane helix</keyword>
<dbReference type="AlphaFoldDB" id="A0A0K2TBE4"/>
<feature type="transmembrane region" description="Helical" evidence="1">
    <location>
        <begin position="21"/>
        <end position="38"/>
    </location>
</feature>
<reference evidence="2" key="1">
    <citation type="submission" date="2014-05" db="EMBL/GenBank/DDBJ databases">
        <authorList>
            <person name="Chronopoulou M."/>
        </authorList>
    </citation>
    <scope>NUCLEOTIDE SEQUENCE</scope>
    <source>
        <tissue evidence="2">Whole organism</tissue>
    </source>
</reference>
<feature type="non-terminal residue" evidence="2">
    <location>
        <position position="1"/>
    </location>
</feature>
<organism evidence="2">
    <name type="scientific">Lepeophtheirus salmonis</name>
    <name type="common">Salmon louse</name>
    <name type="synonym">Caligus salmonis</name>
    <dbReference type="NCBI Taxonomy" id="72036"/>
    <lineage>
        <taxon>Eukaryota</taxon>
        <taxon>Metazoa</taxon>
        <taxon>Ecdysozoa</taxon>
        <taxon>Arthropoda</taxon>
        <taxon>Crustacea</taxon>
        <taxon>Multicrustacea</taxon>
        <taxon>Hexanauplia</taxon>
        <taxon>Copepoda</taxon>
        <taxon>Siphonostomatoida</taxon>
        <taxon>Caligidae</taxon>
        <taxon>Lepeophtheirus</taxon>
    </lineage>
</organism>
<sequence length="60" mass="6859">NILEKISYNQLKKGKRGRRKLTRTLPLIISISTLNSTLSSTKTYNYNSTTNLQGYSPRLL</sequence>
<evidence type="ECO:0000256" key="1">
    <source>
        <dbReference type="SAM" id="Phobius"/>
    </source>
</evidence>
<keyword evidence="1" id="KW-0812">Transmembrane</keyword>
<keyword evidence="1" id="KW-0472">Membrane</keyword>
<accession>A0A0K2TBE4</accession>
<protein>
    <submittedName>
        <fullName evidence="2">Uncharacterized protein</fullName>
    </submittedName>
</protein>